<feature type="coiled-coil region" evidence="1">
    <location>
        <begin position="22"/>
        <end position="49"/>
    </location>
</feature>
<name>A0AAV8Y6P0_9CUCU</name>
<gene>
    <name evidence="2" type="ORF">NQ318_002475</name>
</gene>
<keyword evidence="1" id="KW-0175">Coiled coil</keyword>
<evidence type="ECO:0000313" key="3">
    <source>
        <dbReference type="Proteomes" id="UP001162162"/>
    </source>
</evidence>
<proteinExistence type="predicted"/>
<dbReference type="AlphaFoldDB" id="A0AAV8Y6P0"/>
<organism evidence="2 3">
    <name type="scientific">Aromia moschata</name>
    <dbReference type="NCBI Taxonomy" id="1265417"/>
    <lineage>
        <taxon>Eukaryota</taxon>
        <taxon>Metazoa</taxon>
        <taxon>Ecdysozoa</taxon>
        <taxon>Arthropoda</taxon>
        <taxon>Hexapoda</taxon>
        <taxon>Insecta</taxon>
        <taxon>Pterygota</taxon>
        <taxon>Neoptera</taxon>
        <taxon>Endopterygota</taxon>
        <taxon>Coleoptera</taxon>
        <taxon>Polyphaga</taxon>
        <taxon>Cucujiformia</taxon>
        <taxon>Chrysomeloidea</taxon>
        <taxon>Cerambycidae</taxon>
        <taxon>Cerambycinae</taxon>
        <taxon>Callichromatini</taxon>
        <taxon>Aromia</taxon>
    </lineage>
</organism>
<reference evidence="2" key="1">
    <citation type="journal article" date="2023" name="Insect Mol. Biol.">
        <title>Genome sequencing provides insights into the evolution of gene families encoding plant cell wall-degrading enzymes in longhorned beetles.</title>
        <authorList>
            <person name="Shin N.R."/>
            <person name="Okamura Y."/>
            <person name="Kirsch R."/>
            <person name="Pauchet Y."/>
        </authorList>
    </citation>
    <scope>NUCLEOTIDE SEQUENCE</scope>
    <source>
        <strain evidence="2">AMC_N1</strain>
    </source>
</reference>
<accession>A0AAV8Y6P0</accession>
<evidence type="ECO:0000313" key="2">
    <source>
        <dbReference type="EMBL" id="KAJ8947115.1"/>
    </source>
</evidence>
<protein>
    <submittedName>
        <fullName evidence="2">Uncharacterized protein</fullName>
    </submittedName>
</protein>
<dbReference type="Proteomes" id="UP001162162">
    <property type="component" value="Unassembled WGS sequence"/>
</dbReference>
<dbReference type="EMBL" id="JAPWTK010000169">
    <property type="protein sequence ID" value="KAJ8947115.1"/>
    <property type="molecule type" value="Genomic_DNA"/>
</dbReference>
<keyword evidence="3" id="KW-1185">Reference proteome</keyword>
<sequence length="79" mass="8994">MSSKRKIKELENNGTKLLEANVQGALTLINNAKERADRAAQKAESSQEDVKYADTQCKATEKFINDTEKLYKTFEGQRR</sequence>
<comment type="caution">
    <text evidence="2">The sequence shown here is derived from an EMBL/GenBank/DDBJ whole genome shotgun (WGS) entry which is preliminary data.</text>
</comment>
<evidence type="ECO:0000256" key="1">
    <source>
        <dbReference type="SAM" id="Coils"/>
    </source>
</evidence>